<gene>
    <name evidence="1" type="ORF">TNCV_2485751</name>
</gene>
<evidence type="ECO:0000313" key="1">
    <source>
        <dbReference type="EMBL" id="GFY25455.1"/>
    </source>
</evidence>
<evidence type="ECO:0000313" key="2">
    <source>
        <dbReference type="Proteomes" id="UP000887159"/>
    </source>
</evidence>
<keyword evidence="2" id="KW-1185">Reference proteome</keyword>
<reference evidence="1" key="1">
    <citation type="submission" date="2020-08" db="EMBL/GenBank/DDBJ databases">
        <title>Multicomponent nature underlies the extraordinary mechanical properties of spider dragline silk.</title>
        <authorList>
            <person name="Kono N."/>
            <person name="Nakamura H."/>
            <person name="Mori M."/>
            <person name="Yoshida Y."/>
            <person name="Ohtoshi R."/>
            <person name="Malay A.D."/>
            <person name="Moran D.A.P."/>
            <person name="Tomita M."/>
            <person name="Numata K."/>
            <person name="Arakawa K."/>
        </authorList>
    </citation>
    <scope>NUCLEOTIDE SEQUENCE</scope>
</reference>
<comment type="caution">
    <text evidence="1">The sequence shown here is derived from an EMBL/GenBank/DDBJ whole genome shotgun (WGS) entry which is preliminary data.</text>
</comment>
<accession>A0A8X7BAZ5</accession>
<name>A0A8X7BAZ5_TRICX</name>
<sequence length="78" mass="8732">MEIWRNVGNGAKLASLLEGWQPYGFFWKLLDKSTNIATDDASEFFSKDPRGLFVWTGTLDLSTLVTMVKSFLAGVSRV</sequence>
<dbReference type="Proteomes" id="UP000887159">
    <property type="component" value="Unassembled WGS sequence"/>
</dbReference>
<protein>
    <submittedName>
        <fullName evidence="1">Uncharacterized protein</fullName>
    </submittedName>
</protein>
<dbReference type="EMBL" id="BMAU01021371">
    <property type="protein sequence ID" value="GFY25455.1"/>
    <property type="molecule type" value="Genomic_DNA"/>
</dbReference>
<dbReference type="AlphaFoldDB" id="A0A8X7BAZ5"/>
<proteinExistence type="predicted"/>
<organism evidence="1 2">
    <name type="scientific">Trichonephila clavipes</name>
    <name type="common">Golden silk orbweaver</name>
    <name type="synonym">Nephila clavipes</name>
    <dbReference type="NCBI Taxonomy" id="2585209"/>
    <lineage>
        <taxon>Eukaryota</taxon>
        <taxon>Metazoa</taxon>
        <taxon>Ecdysozoa</taxon>
        <taxon>Arthropoda</taxon>
        <taxon>Chelicerata</taxon>
        <taxon>Arachnida</taxon>
        <taxon>Araneae</taxon>
        <taxon>Araneomorphae</taxon>
        <taxon>Entelegynae</taxon>
        <taxon>Araneoidea</taxon>
        <taxon>Nephilidae</taxon>
        <taxon>Trichonephila</taxon>
    </lineage>
</organism>